<dbReference type="Proteomes" id="UP000675554">
    <property type="component" value="Unassembled WGS sequence"/>
</dbReference>
<dbReference type="Gene3D" id="3.40.47.10">
    <property type="match status" value="2"/>
</dbReference>
<dbReference type="GO" id="GO:0044550">
    <property type="term" value="P:secondary metabolite biosynthetic process"/>
    <property type="evidence" value="ECO:0007669"/>
    <property type="project" value="TreeGrafter"/>
</dbReference>
<name>A0A8T4IHP1_9ACTN</name>
<evidence type="ECO:0000313" key="1">
    <source>
        <dbReference type="EMBL" id="MBR7671551.1"/>
    </source>
</evidence>
<sequence length="332" mass="35490">MSFALHTPVTHLPDRVPLADLPELAGQTEQERASCLALGIEQVTVGDGLSAVDLASSAGKRALAAAGLSPDRLDGLIMIESRAPETLSTSEVTRVQAALGAHRAWAFSVGGLGCATVVPALLSAGGLLTAYPEAGHILVLHGSKPVTRRRYRHPVTVNGDSGQAVLVARQGPLRVRDILLETSGAYWDLFQVDYRDHDADQWREECTDLPRYSFTLAVESRKRITDLVRRLLERNGVDRDAVSCWVGQNLSSAALRVVAEALDVKISDACADNLRTNGHLGPNDALLNLETARERGELPEGGTAVVLNMSPAAAWSAMLVGHGERDGDALFL</sequence>
<reference evidence="1" key="1">
    <citation type="submission" date="2021-04" db="EMBL/GenBank/DDBJ databases">
        <title>Sequencing of actinobacteria type strains.</title>
        <authorList>
            <person name="Nguyen G.-S."/>
            <person name="Wentzel A."/>
        </authorList>
    </citation>
    <scope>NUCLEOTIDE SEQUENCE</scope>
    <source>
        <strain evidence="1">DSM 42095</strain>
    </source>
</reference>
<accession>A0A8T4IHP1</accession>
<keyword evidence="2" id="KW-1185">Reference proteome</keyword>
<dbReference type="PANTHER" id="PTHR34069">
    <property type="entry name" value="3-OXOACYL-[ACYL-CARRIER-PROTEIN] SYNTHASE 3"/>
    <property type="match status" value="1"/>
</dbReference>
<evidence type="ECO:0000313" key="2">
    <source>
        <dbReference type="Proteomes" id="UP000675554"/>
    </source>
</evidence>
<protein>
    <submittedName>
        <fullName evidence="1">3-oxoacyl-ACP synthase</fullName>
    </submittedName>
</protein>
<dbReference type="InterPro" id="IPR016039">
    <property type="entry name" value="Thiolase-like"/>
</dbReference>
<gene>
    <name evidence="1" type="ORF">KDA82_00550</name>
</gene>
<proteinExistence type="predicted"/>
<dbReference type="GO" id="GO:0016747">
    <property type="term" value="F:acyltransferase activity, transferring groups other than amino-acyl groups"/>
    <property type="evidence" value="ECO:0007669"/>
    <property type="project" value="UniProtKB-ARBA"/>
</dbReference>
<dbReference type="SUPFAM" id="SSF53901">
    <property type="entry name" value="Thiolase-like"/>
    <property type="match status" value="1"/>
</dbReference>
<organism evidence="1 2">
    <name type="scientific">Streptomyces daliensis</name>
    <dbReference type="NCBI Taxonomy" id="299421"/>
    <lineage>
        <taxon>Bacteria</taxon>
        <taxon>Bacillati</taxon>
        <taxon>Actinomycetota</taxon>
        <taxon>Actinomycetes</taxon>
        <taxon>Kitasatosporales</taxon>
        <taxon>Streptomycetaceae</taxon>
        <taxon>Streptomyces</taxon>
    </lineage>
</organism>
<dbReference type="AlphaFoldDB" id="A0A8T4IHP1"/>
<dbReference type="PANTHER" id="PTHR34069:SF2">
    <property type="entry name" value="BETA-KETOACYL-[ACYL-CARRIER-PROTEIN] SYNTHASE III"/>
    <property type="match status" value="1"/>
</dbReference>
<comment type="caution">
    <text evidence="1">The sequence shown here is derived from an EMBL/GenBank/DDBJ whole genome shotgun (WGS) entry which is preliminary data.</text>
</comment>
<dbReference type="EMBL" id="JAGSMN010000006">
    <property type="protein sequence ID" value="MBR7671551.1"/>
    <property type="molecule type" value="Genomic_DNA"/>
</dbReference>